<dbReference type="OrthoDB" id="443981at2759"/>
<dbReference type="InterPro" id="IPR007461">
    <property type="entry name" value="Ysc84_actin-binding"/>
</dbReference>
<sequence length="340" mass="34873">MVNNPLPTDLAGECKKASKILNSFIDPVHAGGIDSVVPPNILKNAKGFAIYTVLKAGFVWSGRAGSGLVVARLPDGSWSAPSCIATAGVGVGGQIGAQLTDHLVILNTPDAVKAFSEGGNVTLGGNLSIAAGPVGRSAEAAGAVGHLAAIYSYSKSKGLFAGISIEGSVLVERFDANAKFYGRKIKAKELLTGAVPAPAQASALYAALNAKCSGGVSPLVNAGSTPSFSSRFSESSTPAAAPASSFNSRQDESPPSYHPGGFSVPTQGKRPPPPVPPKPTTKETVVALYDYTASQAGDLSFSKGDIITVIKKTASQDDWWRGSLNGQEGDFPGNYVQLRN</sequence>
<dbReference type="GO" id="GO:0051666">
    <property type="term" value="P:actin cortical patch localization"/>
    <property type="evidence" value="ECO:0007669"/>
    <property type="project" value="UniProtKB-ARBA"/>
</dbReference>
<evidence type="ECO:0000313" key="6">
    <source>
        <dbReference type="EMBL" id="KXN65983.1"/>
    </source>
</evidence>
<dbReference type="SMART" id="SM00326">
    <property type="entry name" value="SH3"/>
    <property type="match status" value="1"/>
</dbReference>
<name>A0A137NT84_CONC2</name>
<evidence type="ECO:0000259" key="5">
    <source>
        <dbReference type="PROSITE" id="PS50002"/>
    </source>
</evidence>
<feature type="compositionally biased region" description="Low complexity" evidence="4">
    <location>
        <begin position="227"/>
        <end position="245"/>
    </location>
</feature>
<dbReference type="Gene3D" id="2.30.30.40">
    <property type="entry name" value="SH3 Domains"/>
    <property type="match status" value="1"/>
</dbReference>
<dbReference type="InterPro" id="IPR036028">
    <property type="entry name" value="SH3-like_dom_sf"/>
</dbReference>
<feature type="region of interest" description="Disordered" evidence="4">
    <location>
        <begin position="227"/>
        <end position="281"/>
    </location>
</feature>
<dbReference type="Pfam" id="PF04366">
    <property type="entry name" value="Ysc84"/>
    <property type="match status" value="1"/>
</dbReference>
<dbReference type="PROSITE" id="PS50002">
    <property type="entry name" value="SH3"/>
    <property type="match status" value="1"/>
</dbReference>
<evidence type="ECO:0000256" key="4">
    <source>
        <dbReference type="SAM" id="MobiDB-lite"/>
    </source>
</evidence>
<dbReference type="GO" id="GO:0035091">
    <property type="term" value="F:phosphatidylinositol binding"/>
    <property type="evidence" value="ECO:0007669"/>
    <property type="project" value="TreeGrafter"/>
</dbReference>
<comment type="similarity">
    <text evidence="1">Belongs to the SH3YL1 family.</text>
</comment>
<dbReference type="InterPro" id="IPR051702">
    <property type="entry name" value="SH3_domain_YSC84-like"/>
</dbReference>
<gene>
    <name evidence="6" type="ORF">CONCODRAFT_44162</name>
</gene>
<dbReference type="CDD" id="cd11525">
    <property type="entry name" value="SYLF_SH3YL1_like"/>
    <property type="match status" value="1"/>
</dbReference>
<keyword evidence="2 3" id="KW-0728">SH3 domain</keyword>
<dbReference type="PANTHER" id="PTHR15629:SF2">
    <property type="entry name" value="SH3 DOMAIN-CONTAINING YSC84-LIKE PROTEIN 1"/>
    <property type="match status" value="1"/>
</dbReference>
<dbReference type="AlphaFoldDB" id="A0A137NT84"/>
<dbReference type="OMA" id="SNCKARN"/>
<proteinExistence type="inferred from homology"/>
<dbReference type="SUPFAM" id="SSF50044">
    <property type="entry name" value="SH3-domain"/>
    <property type="match status" value="1"/>
</dbReference>
<evidence type="ECO:0000256" key="1">
    <source>
        <dbReference type="ARBA" id="ARBA00007761"/>
    </source>
</evidence>
<evidence type="ECO:0000256" key="2">
    <source>
        <dbReference type="ARBA" id="ARBA00022443"/>
    </source>
</evidence>
<keyword evidence="7" id="KW-1185">Reference proteome</keyword>
<dbReference type="EMBL" id="KQ964786">
    <property type="protein sequence ID" value="KXN65983.1"/>
    <property type="molecule type" value="Genomic_DNA"/>
</dbReference>
<dbReference type="PRINTS" id="PR01887">
    <property type="entry name" value="SPECTRNALPHA"/>
</dbReference>
<dbReference type="STRING" id="796925.A0A137NT84"/>
<reference evidence="6 7" key="1">
    <citation type="journal article" date="2015" name="Genome Biol. Evol.">
        <title>Phylogenomic analyses indicate that early fungi evolved digesting cell walls of algal ancestors of land plants.</title>
        <authorList>
            <person name="Chang Y."/>
            <person name="Wang S."/>
            <person name="Sekimoto S."/>
            <person name="Aerts A.L."/>
            <person name="Choi C."/>
            <person name="Clum A."/>
            <person name="LaButti K.M."/>
            <person name="Lindquist E.A."/>
            <person name="Yee Ngan C."/>
            <person name="Ohm R.A."/>
            <person name="Salamov A.A."/>
            <person name="Grigoriev I.V."/>
            <person name="Spatafora J.W."/>
            <person name="Berbee M.L."/>
        </authorList>
    </citation>
    <scope>NUCLEOTIDE SEQUENCE [LARGE SCALE GENOMIC DNA]</scope>
    <source>
        <strain evidence="6 7">NRRL 28638</strain>
    </source>
</reference>
<dbReference type="FunFam" id="2.30.30.40:FF:000100">
    <property type="entry name" value="SH3 domain-containing YSC84-like protein 1"/>
    <property type="match status" value="1"/>
</dbReference>
<dbReference type="InterPro" id="IPR033643">
    <property type="entry name" value="SYLF_SH3YL1-like"/>
</dbReference>
<dbReference type="PRINTS" id="PR00452">
    <property type="entry name" value="SH3DOMAIN"/>
</dbReference>
<dbReference type="PANTHER" id="PTHR15629">
    <property type="entry name" value="SH3YL1 PROTEIN"/>
    <property type="match status" value="1"/>
</dbReference>
<evidence type="ECO:0000256" key="3">
    <source>
        <dbReference type="PROSITE-ProRule" id="PRU00192"/>
    </source>
</evidence>
<evidence type="ECO:0000313" key="7">
    <source>
        <dbReference type="Proteomes" id="UP000070444"/>
    </source>
</evidence>
<protein>
    <submittedName>
        <fullName evidence="6">DUF500-domain-containing protein</fullName>
    </submittedName>
</protein>
<feature type="domain" description="SH3" evidence="5">
    <location>
        <begin position="280"/>
        <end position="340"/>
    </location>
</feature>
<accession>A0A137NT84</accession>
<feature type="compositionally biased region" description="Pro residues" evidence="4">
    <location>
        <begin position="270"/>
        <end position="279"/>
    </location>
</feature>
<dbReference type="Pfam" id="PF00018">
    <property type="entry name" value="SH3_1"/>
    <property type="match status" value="1"/>
</dbReference>
<organism evidence="6 7">
    <name type="scientific">Conidiobolus coronatus (strain ATCC 28846 / CBS 209.66 / NRRL 28638)</name>
    <name type="common">Delacroixia coronata</name>
    <dbReference type="NCBI Taxonomy" id="796925"/>
    <lineage>
        <taxon>Eukaryota</taxon>
        <taxon>Fungi</taxon>
        <taxon>Fungi incertae sedis</taxon>
        <taxon>Zoopagomycota</taxon>
        <taxon>Entomophthoromycotina</taxon>
        <taxon>Entomophthoromycetes</taxon>
        <taxon>Entomophthorales</taxon>
        <taxon>Ancylistaceae</taxon>
        <taxon>Conidiobolus</taxon>
    </lineage>
</organism>
<dbReference type="InterPro" id="IPR001452">
    <property type="entry name" value="SH3_domain"/>
</dbReference>
<dbReference type="Proteomes" id="UP000070444">
    <property type="component" value="Unassembled WGS sequence"/>
</dbReference>